<dbReference type="Pfam" id="PF04055">
    <property type="entry name" value="Radical_SAM"/>
    <property type="match status" value="1"/>
</dbReference>
<evidence type="ECO:0000256" key="1">
    <source>
        <dbReference type="ARBA" id="ARBA00001966"/>
    </source>
</evidence>
<feature type="domain" description="Radical SAM core" evidence="9">
    <location>
        <begin position="140"/>
        <end position="368"/>
    </location>
</feature>
<dbReference type="InterPro" id="IPR006467">
    <property type="entry name" value="MiaB-like_bact"/>
</dbReference>
<evidence type="ECO:0000256" key="3">
    <source>
        <dbReference type="ARBA" id="ARBA00022679"/>
    </source>
</evidence>
<dbReference type="InterPro" id="IPR006638">
    <property type="entry name" value="Elp3/MiaA/NifB-like_rSAM"/>
</dbReference>
<feature type="domain" description="MTTase N-terminal" evidence="8">
    <location>
        <begin position="5"/>
        <end position="117"/>
    </location>
</feature>
<evidence type="ECO:0000256" key="2">
    <source>
        <dbReference type="ARBA" id="ARBA00022485"/>
    </source>
</evidence>
<dbReference type="InterPro" id="IPR007197">
    <property type="entry name" value="rSAM"/>
</dbReference>
<dbReference type="SUPFAM" id="SSF102114">
    <property type="entry name" value="Radical SAM enzymes"/>
    <property type="match status" value="1"/>
</dbReference>
<reference evidence="10 11" key="1">
    <citation type="submission" date="2020-08" db="EMBL/GenBank/DDBJ databases">
        <title>Genome public.</title>
        <authorList>
            <person name="Liu C."/>
            <person name="Sun Q."/>
        </authorList>
    </citation>
    <scope>NUCLEOTIDE SEQUENCE [LARGE SCALE GENOMIC DNA]</scope>
    <source>
        <strain evidence="10 11">New-7</strain>
    </source>
</reference>
<proteinExistence type="predicted"/>
<dbReference type="SMART" id="SM00729">
    <property type="entry name" value="Elp3"/>
    <property type="match status" value="1"/>
</dbReference>
<dbReference type="SFLD" id="SFLDG01061">
    <property type="entry name" value="methylthiotransferase"/>
    <property type="match status" value="1"/>
</dbReference>
<dbReference type="SFLD" id="SFLDG01082">
    <property type="entry name" value="B12-binding_domain_containing"/>
    <property type="match status" value="1"/>
</dbReference>
<keyword evidence="4" id="KW-0949">S-adenosyl-L-methionine</keyword>
<keyword evidence="2" id="KW-0004">4Fe-4S</keyword>
<organism evidence="10 11">
    <name type="scientific">Alistipes hominis</name>
    <dbReference type="NCBI Taxonomy" id="2763015"/>
    <lineage>
        <taxon>Bacteria</taxon>
        <taxon>Pseudomonadati</taxon>
        <taxon>Bacteroidota</taxon>
        <taxon>Bacteroidia</taxon>
        <taxon>Bacteroidales</taxon>
        <taxon>Rikenellaceae</taxon>
        <taxon>Alistipes</taxon>
    </lineage>
</organism>
<keyword evidence="7" id="KW-0411">Iron-sulfur</keyword>
<dbReference type="InterPro" id="IPR005839">
    <property type="entry name" value="Methylthiotransferase"/>
</dbReference>
<dbReference type="NCBIfam" id="TIGR00089">
    <property type="entry name" value="MiaB/RimO family radical SAM methylthiotransferase"/>
    <property type="match status" value="1"/>
</dbReference>
<keyword evidence="3" id="KW-0808">Transferase</keyword>
<dbReference type="EMBL" id="JACOOK010000008">
    <property type="protein sequence ID" value="MBC5617682.1"/>
    <property type="molecule type" value="Genomic_DNA"/>
</dbReference>
<keyword evidence="11" id="KW-1185">Reference proteome</keyword>
<dbReference type="PANTHER" id="PTHR11918">
    <property type="entry name" value="RADICAL SAM PROTEINS"/>
    <property type="match status" value="1"/>
</dbReference>
<dbReference type="Pfam" id="PF00919">
    <property type="entry name" value="UPF0004"/>
    <property type="match status" value="1"/>
</dbReference>
<dbReference type="InterPro" id="IPR038135">
    <property type="entry name" value="Methylthiotransferase_N_sf"/>
</dbReference>
<evidence type="ECO:0000256" key="7">
    <source>
        <dbReference type="ARBA" id="ARBA00023014"/>
    </source>
</evidence>
<dbReference type="Proteomes" id="UP000636891">
    <property type="component" value="Unassembled WGS sequence"/>
</dbReference>
<keyword evidence="6" id="KW-0408">Iron</keyword>
<dbReference type="PROSITE" id="PS51449">
    <property type="entry name" value="MTTASE_N"/>
    <property type="match status" value="1"/>
</dbReference>
<keyword evidence="5" id="KW-0479">Metal-binding</keyword>
<evidence type="ECO:0000256" key="6">
    <source>
        <dbReference type="ARBA" id="ARBA00023004"/>
    </source>
</evidence>
<evidence type="ECO:0000313" key="11">
    <source>
        <dbReference type="Proteomes" id="UP000636891"/>
    </source>
</evidence>
<evidence type="ECO:0000259" key="9">
    <source>
        <dbReference type="PROSITE" id="PS51918"/>
    </source>
</evidence>
<sequence length="435" mass="48097">MSSAKKVGFYTLGCKLNFSETSTIAREFEAGGFVRARQGETADVYVVNSCSVTEHADKKCRNIVRRIVRTNPDAIVAVTGCYAQLRPQDLAAIDGVDLVIGNNDKGSIYERVSALGAKRKASVHTCEAGELTNFFAAFSTGDRTRSFLKVQDGCNYHCSYCTIPLARGASRNLPIADLAAEAQRIAAQGQREIVLTGINTGDFGRTTGEPFIDLLRALDRVEGIDRYRISSIEPNLLTDEVIAFTAASKRFQSHFHIPIQSGSDRILALMRRRYNTAQFADRIAAVRRAVPDVFLGIDVIVGFPGETDEDFADTYRFLERLAPAFLHVFPYSARPDTPAAGFPNRVPPPVAERRAAELGALSERLHRAFYEKQVGTQARVLWESTRRNGYMYGYTGNYVKVRTPFDRALINTITPVKLTATDGEEVMDAAILSRE</sequence>
<dbReference type="Gene3D" id="3.40.50.12160">
    <property type="entry name" value="Methylthiotransferase, N-terminal domain"/>
    <property type="match status" value="1"/>
</dbReference>
<dbReference type="CDD" id="cd01335">
    <property type="entry name" value="Radical_SAM"/>
    <property type="match status" value="1"/>
</dbReference>
<accession>A0ABR7CQ71</accession>
<name>A0ABR7CQ71_9BACT</name>
<evidence type="ECO:0000313" key="10">
    <source>
        <dbReference type="EMBL" id="MBC5617682.1"/>
    </source>
</evidence>
<evidence type="ECO:0000256" key="5">
    <source>
        <dbReference type="ARBA" id="ARBA00022723"/>
    </source>
</evidence>
<evidence type="ECO:0000259" key="8">
    <source>
        <dbReference type="PROSITE" id="PS51449"/>
    </source>
</evidence>
<comment type="caution">
    <text evidence="10">The sequence shown here is derived from an EMBL/GenBank/DDBJ whole genome shotgun (WGS) entry which is preliminary data.</text>
</comment>
<dbReference type="InterPro" id="IPR020612">
    <property type="entry name" value="Methylthiotransferase_CS"/>
</dbReference>
<gene>
    <name evidence="10" type="primary">mtaB</name>
    <name evidence="10" type="ORF">H8S08_11770</name>
</gene>
<protein>
    <submittedName>
        <fullName evidence="10">tRNA (N(6)-L-threonylcarbamoyladenosine(37)-C(2))-methylthiotransferase MtaB</fullName>
    </submittedName>
</protein>
<dbReference type="PROSITE" id="PS01278">
    <property type="entry name" value="MTTASE_RADICAL"/>
    <property type="match status" value="1"/>
</dbReference>
<dbReference type="InterPro" id="IPR023404">
    <property type="entry name" value="rSAM_horseshoe"/>
</dbReference>
<dbReference type="SFLD" id="SFLDS00029">
    <property type="entry name" value="Radical_SAM"/>
    <property type="match status" value="1"/>
</dbReference>
<dbReference type="RefSeq" id="WP_118657238.1">
    <property type="nucleotide sequence ID" value="NZ_JACOOK010000008.1"/>
</dbReference>
<comment type="cofactor">
    <cofactor evidence="1">
        <name>[4Fe-4S] cluster</name>
        <dbReference type="ChEBI" id="CHEBI:49883"/>
    </cofactor>
</comment>
<evidence type="ECO:0000256" key="4">
    <source>
        <dbReference type="ARBA" id="ARBA00022691"/>
    </source>
</evidence>
<dbReference type="PANTHER" id="PTHR11918:SF45">
    <property type="entry name" value="THREONYLCARBAMOYLADENOSINE TRNA METHYLTHIOTRANSFERASE"/>
    <property type="match status" value="1"/>
</dbReference>
<dbReference type="Gene3D" id="3.80.30.20">
    <property type="entry name" value="tm_1862 like domain"/>
    <property type="match status" value="1"/>
</dbReference>
<dbReference type="InterPro" id="IPR058240">
    <property type="entry name" value="rSAM_sf"/>
</dbReference>
<dbReference type="NCBIfam" id="TIGR01579">
    <property type="entry name" value="MiaB-like-C"/>
    <property type="match status" value="1"/>
</dbReference>
<dbReference type="PROSITE" id="PS51918">
    <property type="entry name" value="RADICAL_SAM"/>
    <property type="match status" value="1"/>
</dbReference>
<dbReference type="InterPro" id="IPR013848">
    <property type="entry name" value="Methylthiotransferase_N"/>
</dbReference>